<keyword evidence="2" id="KW-0479">Metal-binding</keyword>
<dbReference type="SMART" id="SM00926">
    <property type="entry name" value="Molybdop_Fe4S4"/>
    <property type="match status" value="1"/>
</dbReference>
<feature type="domain" description="4Fe-4S Mo/W bis-MGD-type" evidence="6">
    <location>
        <begin position="39"/>
        <end position="95"/>
    </location>
</feature>
<sequence length="842" mass="92514">MTDRIADIWGQRTPHARGTSWPVRLDQHLEEGVAESDVQRWVQSACVLCSNGCACDIAVKDGRMVGVRGRTDDVVNHGRLGPKGLYGSWQWNGRDRLTRPLIRENGELVETDWDTAMDRIVQRSRQLLDEVGSSSHGFYTSGQLFLEEYYTLGVIGKAGLGTPHMDGNTRLCTATAAAALKESFGSDGQPGSYTDIDSCDALFLFGHNMAETQTVLWMRVLDRLHGPDRPRIVAVDPRRTKVADAAVESGGVHLAPLPGTNLALMNGLVNQLITQGWVDEEYVSAHTLGFEELARTVEAYTPEKVSEICRVSPDDLRRAAEIFGTSERVLSTVLQGFYQSHQATAASCQVNNLHLLRGLLGRPGCGVLQMNGQPTAQNTRECGADGDLPGFRNWQNQNHIDQLAELWNVDRLVIPHWAPPTHAMQIWRYVEQGSIDFLWISATNPAASMPELPRIRNILGREDLFVVVQDGFPTETTEFADVVLPAAMWGEKQGTFTNADRTVHLSEQAVEPPGAARSDLDIFLDYARRMDLRDRDGEPLVKWHDPESAFEAWKECTRGRLCDYTGLSYDKLRGGSGVPWPCNAENPDGSDRLYSDGVFPTAPEVCESYGHDLLTGGATPPTNYQAERPDGRAFLKTAEYTPAPDAPSDEYPYICTTGRTVYHFHTRTKTGRGRQLRKAAPEPWVELSPGDAEALGVDEGDLVRVESRRGAMEAPARIGRGRDGTVFLPFHYGYWDTGAPDRQPTAANELTQTEWDPVSKQPLFKVSAVRVTKLAPGQRCAPAPTTTASAPHDPATVPATRGDQGAETREDPGVADPPGQVPSPEHTPGVPQPVLPHAARRS</sequence>
<dbReference type="GO" id="GO:0051539">
    <property type="term" value="F:4 iron, 4 sulfur cluster binding"/>
    <property type="evidence" value="ECO:0007669"/>
    <property type="project" value="UniProtKB-KW"/>
</dbReference>
<dbReference type="Pfam" id="PF00384">
    <property type="entry name" value="Molybdopterin"/>
    <property type="match status" value="1"/>
</dbReference>
<feature type="compositionally biased region" description="Low complexity" evidence="5">
    <location>
        <begin position="781"/>
        <end position="796"/>
    </location>
</feature>
<dbReference type="GO" id="GO:0043546">
    <property type="term" value="F:molybdopterin cofactor binding"/>
    <property type="evidence" value="ECO:0007669"/>
    <property type="project" value="InterPro"/>
</dbReference>
<gene>
    <name evidence="7" type="ORF">FHS23_001591</name>
</gene>
<evidence type="ECO:0000256" key="3">
    <source>
        <dbReference type="ARBA" id="ARBA00023004"/>
    </source>
</evidence>
<dbReference type="InterPro" id="IPR006656">
    <property type="entry name" value="Mopterin_OxRdtase"/>
</dbReference>
<evidence type="ECO:0000259" key="6">
    <source>
        <dbReference type="PROSITE" id="PS51669"/>
    </source>
</evidence>
<keyword evidence="4" id="KW-0411">Iron-sulfur</keyword>
<dbReference type="Pfam" id="PF01568">
    <property type="entry name" value="Molydop_binding"/>
    <property type="match status" value="1"/>
</dbReference>
<name>A0A839RYQ3_9PSEU</name>
<dbReference type="GO" id="GO:0016491">
    <property type="term" value="F:oxidoreductase activity"/>
    <property type="evidence" value="ECO:0007669"/>
    <property type="project" value="InterPro"/>
</dbReference>
<dbReference type="PANTHER" id="PTHR43105">
    <property type="entry name" value="RESPIRATORY NITRATE REDUCTASE"/>
    <property type="match status" value="1"/>
</dbReference>
<dbReference type="AlphaFoldDB" id="A0A839RYQ3"/>
<dbReference type="PROSITE" id="PS51669">
    <property type="entry name" value="4FE4S_MOW_BIS_MGD"/>
    <property type="match status" value="1"/>
</dbReference>
<dbReference type="Gene3D" id="3.40.228.10">
    <property type="entry name" value="Dimethylsulfoxide Reductase, domain 2"/>
    <property type="match status" value="1"/>
</dbReference>
<keyword evidence="3" id="KW-0408">Iron</keyword>
<dbReference type="Proteomes" id="UP000550714">
    <property type="component" value="Unassembled WGS sequence"/>
</dbReference>
<dbReference type="InterPro" id="IPR009010">
    <property type="entry name" value="Asp_de-COase-like_dom_sf"/>
</dbReference>
<proteinExistence type="predicted"/>
<dbReference type="SUPFAM" id="SSF50692">
    <property type="entry name" value="ADC-like"/>
    <property type="match status" value="1"/>
</dbReference>
<dbReference type="Gene3D" id="2.20.25.90">
    <property type="entry name" value="ADC-like domains"/>
    <property type="match status" value="1"/>
</dbReference>
<keyword evidence="8" id="KW-1185">Reference proteome</keyword>
<dbReference type="PANTHER" id="PTHR43105:SF10">
    <property type="entry name" value="NADH-QUINONE OXIDOREDUCTASE SUBUNIT G"/>
    <property type="match status" value="1"/>
</dbReference>
<evidence type="ECO:0000313" key="7">
    <source>
        <dbReference type="EMBL" id="MBB3050596.1"/>
    </source>
</evidence>
<dbReference type="InterPro" id="IPR006963">
    <property type="entry name" value="Mopterin_OxRdtase_4Fe-4S_dom"/>
</dbReference>
<dbReference type="SUPFAM" id="SSF53706">
    <property type="entry name" value="Formate dehydrogenase/DMSO reductase, domains 1-3"/>
    <property type="match status" value="1"/>
</dbReference>
<dbReference type="CDD" id="cd00508">
    <property type="entry name" value="MopB_CT_Fdh-Nap-like"/>
    <property type="match status" value="1"/>
</dbReference>
<dbReference type="Gene3D" id="2.40.40.20">
    <property type="match status" value="1"/>
</dbReference>
<dbReference type="Gene3D" id="3.40.50.740">
    <property type="match status" value="1"/>
</dbReference>
<organism evidence="7 8">
    <name type="scientific">Prauserella isguenensis</name>
    <dbReference type="NCBI Taxonomy" id="1470180"/>
    <lineage>
        <taxon>Bacteria</taxon>
        <taxon>Bacillati</taxon>
        <taxon>Actinomycetota</taxon>
        <taxon>Actinomycetes</taxon>
        <taxon>Pseudonocardiales</taxon>
        <taxon>Pseudonocardiaceae</taxon>
        <taxon>Prauserella</taxon>
    </lineage>
</organism>
<evidence type="ECO:0000256" key="5">
    <source>
        <dbReference type="SAM" id="MobiDB-lite"/>
    </source>
</evidence>
<dbReference type="EMBL" id="JACHWU010000001">
    <property type="protein sequence ID" value="MBB3050596.1"/>
    <property type="molecule type" value="Genomic_DNA"/>
</dbReference>
<dbReference type="RefSeq" id="WP_183650117.1">
    <property type="nucleotide sequence ID" value="NZ_JACHWU010000001.1"/>
</dbReference>
<evidence type="ECO:0000256" key="2">
    <source>
        <dbReference type="ARBA" id="ARBA00022723"/>
    </source>
</evidence>
<evidence type="ECO:0000256" key="4">
    <source>
        <dbReference type="ARBA" id="ARBA00023014"/>
    </source>
</evidence>
<dbReference type="InterPro" id="IPR006657">
    <property type="entry name" value="MoPterin_dinucl-bd_dom"/>
</dbReference>
<dbReference type="Pfam" id="PF04879">
    <property type="entry name" value="Molybdop_Fe4S4"/>
    <property type="match status" value="1"/>
</dbReference>
<evidence type="ECO:0000256" key="1">
    <source>
        <dbReference type="ARBA" id="ARBA00022485"/>
    </source>
</evidence>
<accession>A0A839RYQ3</accession>
<protein>
    <submittedName>
        <fullName evidence="7">Anaerobic selenocysteine-containing dehydrogenase</fullName>
    </submittedName>
</protein>
<evidence type="ECO:0000313" key="8">
    <source>
        <dbReference type="Proteomes" id="UP000550714"/>
    </source>
</evidence>
<reference evidence="7 8" key="1">
    <citation type="submission" date="2020-08" db="EMBL/GenBank/DDBJ databases">
        <title>Genomic Encyclopedia of Type Strains, Phase III (KMG-III): the genomes of soil and plant-associated and newly described type strains.</title>
        <authorList>
            <person name="Whitman W."/>
        </authorList>
    </citation>
    <scope>NUCLEOTIDE SEQUENCE [LARGE SCALE GENOMIC DNA]</scope>
    <source>
        <strain evidence="7 8">CECT 8577</strain>
    </source>
</reference>
<feature type="region of interest" description="Disordered" evidence="5">
    <location>
        <begin position="776"/>
        <end position="842"/>
    </location>
</feature>
<comment type="caution">
    <text evidence="7">The sequence shown here is derived from an EMBL/GenBank/DDBJ whole genome shotgun (WGS) entry which is preliminary data.</text>
</comment>
<dbReference type="InterPro" id="IPR050123">
    <property type="entry name" value="Prok_molybdopt-oxidoreductase"/>
</dbReference>
<keyword evidence="1" id="KW-0004">4Fe-4S</keyword>
<dbReference type="GO" id="GO:0046872">
    <property type="term" value="F:metal ion binding"/>
    <property type="evidence" value="ECO:0007669"/>
    <property type="project" value="UniProtKB-KW"/>
</dbReference>